<keyword evidence="9 14" id="KW-0560">Oxidoreductase</keyword>
<evidence type="ECO:0000256" key="7">
    <source>
        <dbReference type="ARBA" id="ARBA00022723"/>
    </source>
</evidence>
<protein>
    <recommendedName>
        <fullName evidence="17">Cytochrome P450</fullName>
    </recommendedName>
</protein>
<evidence type="ECO:0000256" key="9">
    <source>
        <dbReference type="ARBA" id="ARBA00023002"/>
    </source>
</evidence>
<dbReference type="Proteomes" id="UP000559027">
    <property type="component" value="Unassembled WGS sequence"/>
</dbReference>
<evidence type="ECO:0000256" key="4">
    <source>
        <dbReference type="ARBA" id="ARBA00010617"/>
    </source>
</evidence>
<dbReference type="Pfam" id="PF00067">
    <property type="entry name" value="p450"/>
    <property type="match status" value="1"/>
</dbReference>
<keyword evidence="12" id="KW-0472">Membrane</keyword>
<accession>A0A8H5D7K1</accession>
<evidence type="ECO:0008006" key="17">
    <source>
        <dbReference type="Google" id="ProtNLM"/>
    </source>
</evidence>
<dbReference type="InterPro" id="IPR017972">
    <property type="entry name" value="Cyt_P450_CS"/>
</dbReference>
<proteinExistence type="inferred from homology"/>
<evidence type="ECO:0000256" key="14">
    <source>
        <dbReference type="RuleBase" id="RU000461"/>
    </source>
</evidence>
<keyword evidence="10 13" id="KW-0408">Iron</keyword>
<feature type="binding site" description="axial binding residue" evidence="13">
    <location>
        <position position="449"/>
    </location>
    <ligand>
        <name>heme</name>
        <dbReference type="ChEBI" id="CHEBI:30413"/>
    </ligand>
    <ligandPart>
        <name>Fe</name>
        <dbReference type="ChEBI" id="CHEBI:18248"/>
    </ligandPart>
</feature>
<comment type="similarity">
    <text evidence="4 14">Belongs to the cytochrome P450 family.</text>
</comment>
<dbReference type="Gene3D" id="1.10.630.10">
    <property type="entry name" value="Cytochrome P450"/>
    <property type="match status" value="1"/>
</dbReference>
<evidence type="ECO:0000256" key="13">
    <source>
        <dbReference type="PIRSR" id="PIRSR602401-1"/>
    </source>
</evidence>
<keyword evidence="11 14" id="KW-0503">Monooxygenase</keyword>
<comment type="pathway">
    <text evidence="3">Secondary metabolite biosynthesis; terpenoid biosynthesis.</text>
</comment>
<keyword evidence="8" id="KW-1133">Transmembrane helix</keyword>
<dbReference type="PROSITE" id="PS00086">
    <property type="entry name" value="CYTOCHROME_P450"/>
    <property type="match status" value="1"/>
</dbReference>
<keyword evidence="16" id="KW-1185">Reference proteome</keyword>
<evidence type="ECO:0000256" key="2">
    <source>
        <dbReference type="ARBA" id="ARBA00004370"/>
    </source>
</evidence>
<sequence length="502" mass="56831">MLSRIVATLAVIYVLKRIITFRRAASSVGNLGGYRVLFNGLSPIGALLKRLPGLTQGLNHALEDKYSIHERVGCDIVAHVTAFPPVAHLSLADAQAIKEVTISRAKFPKPVDVYKPLLFFGHNIVASEGETWKRYRKITAPAFSDRNNKLVWDETIAIMNDLFENVWGDKEVITVDHCRDLTLPIALFVIGVAGFGRKMTWKEDNVIPTGHRMTFQKSLSIVSANTLAKIILPDWAMRLTEKTREIALGFDELKAYMLEMIDARQKSQKVERHDLFSSLLEANNDEDGEALSTDELIGNIFIFLLAGHETTAHSLCFTFALLALYPDEQEKLYQHIKSVTPISRVPTYEEMPLLTQSTAVFYETLRLYPPVPIIPKRCAEDTTLTTTNTQGETVVIPVAKGTSVDIYTPALHYNPKYWEDPHSFKPDRFLKPDWNRDAFLPFSAGARACLGRKFFETEGIATLTMLVSRYKISVKEEPQFAHETFEQRKERVMKCNFRLTTT</sequence>
<dbReference type="CDD" id="cd11070">
    <property type="entry name" value="CYP56-like"/>
    <property type="match status" value="1"/>
</dbReference>
<dbReference type="PANTHER" id="PTHR24305:SF166">
    <property type="entry name" value="CYTOCHROME P450 12A4, MITOCHONDRIAL-RELATED"/>
    <property type="match status" value="1"/>
</dbReference>
<evidence type="ECO:0000256" key="3">
    <source>
        <dbReference type="ARBA" id="ARBA00004721"/>
    </source>
</evidence>
<keyword evidence="5 13" id="KW-0349">Heme</keyword>
<comment type="caution">
    <text evidence="15">The sequence shown here is derived from an EMBL/GenBank/DDBJ whole genome shotgun (WGS) entry which is preliminary data.</text>
</comment>
<comment type="cofactor">
    <cofactor evidence="1 13">
        <name>heme</name>
        <dbReference type="ChEBI" id="CHEBI:30413"/>
    </cofactor>
</comment>
<evidence type="ECO:0000313" key="15">
    <source>
        <dbReference type="EMBL" id="KAF5354196.1"/>
    </source>
</evidence>
<dbReference type="GO" id="GO:0005506">
    <property type="term" value="F:iron ion binding"/>
    <property type="evidence" value="ECO:0007669"/>
    <property type="project" value="InterPro"/>
</dbReference>
<dbReference type="PRINTS" id="PR00385">
    <property type="entry name" value="P450"/>
</dbReference>
<reference evidence="15 16" key="1">
    <citation type="journal article" date="2020" name="ISME J.">
        <title>Uncovering the hidden diversity of litter-decomposition mechanisms in mushroom-forming fungi.</title>
        <authorList>
            <person name="Floudas D."/>
            <person name="Bentzer J."/>
            <person name="Ahren D."/>
            <person name="Johansson T."/>
            <person name="Persson P."/>
            <person name="Tunlid A."/>
        </authorList>
    </citation>
    <scope>NUCLEOTIDE SEQUENCE [LARGE SCALE GENOMIC DNA]</scope>
    <source>
        <strain evidence="15 16">CBS 146.42</strain>
    </source>
</reference>
<dbReference type="GO" id="GO:0016020">
    <property type="term" value="C:membrane"/>
    <property type="evidence" value="ECO:0007669"/>
    <property type="project" value="UniProtKB-SubCell"/>
</dbReference>
<keyword evidence="6" id="KW-0812">Transmembrane</keyword>
<gene>
    <name evidence="15" type="ORF">D9756_007136</name>
</gene>
<organism evidence="15 16">
    <name type="scientific">Leucocoprinus leucothites</name>
    <dbReference type="NCBI Taxonomy" id="201217"/>
    <lineage>
        <taxon>Eukaryota</taxon>
        <taxon>Fungi</taxon>
        <taxon>Dikarya</taxon>
        <taxon>Basidiomycota</taxon>
        <taxon>Agaricomycotina</taxon>
        <taxon>Agaricomycetes</taxon>
        <taxon>Agaricomycetidae</taxon>
        <taxon>Agaricales</taxon>
        <taxon>Agaricineae</taxon>
        <taxon>Agaricaceae</taxon>
        <taxon>Leucocoprinus</taxon>
    </lineage>
</organism>
<evidence type="ECO:0000256" key="12">
    <source>
        <dbReference type="ARBA" id="ARBA00023136"/>
    </source>
</evidence>
<evidence type="ECO:0000256" key="10">
    <source>
        <dbReference type="ARBA" id="ARBA00023004"/>
    </source>
</evidence>
<evidence type="ECO:0000256" key="5">
    <source>
        <dbReference type="ARBA" id="ARBA00022617"/>
    </source>
</evidence>
<dbReference type="GO" id="GO:0020037">
    <property type="term" value="F:heme binding"/>
    <property type="evidence" value="ECO:0007669"/>
    <property type="project" value="InterPro"/>
</dbReference>
<evidence type="ECO:0000256" key="11">
    <source>
        <dbReference type="ARBA" id="ARBA00023033"/>
    </source>
</evidence>
<dbReference type="OrthoDB" id="1470350at2759"/>
<dbReference type="InterPro" id="IPR050121">
    <property type="entry name" value="Cytochrome_P450_monoxygenase"/>
</dbReference>
<comment type="subcellular location">
    <subcellularLocation>
        <location evidence="2">Membrane</location>
    </subcellularLocation>
</comment>
<dbReference type="InterPro" id="IPR001128">
    <property type="entry name" value="Cyt_P450"/>
</dbReference>
<dbReference type="EMBL" id="JAACJO010000009">
    <property type="protein sequence ID" value="KAF5354196.1"/>
    <property type="molecule type" value="Genomic_DNA"/>
</dbReference>
<evidence type="ECO:0000313" key="16">
    <source>
        <dbReference type="Proteomes" id="UP000559027"/>
    </source>
</evidence>
<name>A0A8H5D7K1_9AGAR</name>
<dbReference type="GO" id="GO:0004497">
    <property type="term" value="F:monooxygenase activity"/>
    <property type="evidence" value="ECO:0007669"/>
    <property type="project" value="UniProtKB-KW"/>
</dbReference>
<dbReference type="InterPro" id="IPR036396">
    <property type="entry name" value="Cyt_P450_sf"/>
</dbReference>
<evidence type="ECO:0000256" key="6">
    <source>
        <dbReference type="ARBA" id="ARBA00022692"/>
    </source>
</evidence>
<dbReference type="PRINTS" id="PR00463">
    <property type="entry name" value="EP450I"/>
</dbReference>
<dbReference type="GO" id="GO:0016705">
    <property type="term" value="F:oxidoreductase activity, acting on paired donors, with incorporation or reduction of molecular oxygen"/>
    <property type="evidence" value="ECO:0007669"/>
    <property type="project" value="InterPro"/>
</dbReference>
<evidence type="ECO:0000256" key="8">
    <source>
        <dbReference type="ARBA" id="ARBA00022989"/>
    </source>
</evidence>
<dbReference type="InterPro" id="IPR002401">
    <property type="entry name" value="Cyt_P450_E_grp-I"/>
</dbReference>
<dbReference type="PANTHER" id="PTHR24305">
    <property type="entry name" value="CYTOCHROME P450"/>
    <property type="match status" value="1"/>
</dbReference>
<dbReference type="AlphaFoldDB" id="A0A8H5D7K1"/>
<dbReference type="SUPFAM" id="SSF48264">
    <property type="entry name" value="Cytochrome P450"/>
    <property type="match status" value="1"/>
</dbReference>
<evidence type="ECO:0000256" key="1">
    <source>
        <dbReference type="ARBA" id="ARBA00001971"/>
    </source>
</evidence>
<keyword evidence="7 13" id="KW-0479">Metal-binding</keyword>